<keyword evidence="2" id="KW-1185">Reference proteome</keyword>
<dbReference type="EMBL" id="JAEAOA010000086">
    <property type="protein sequence ID" value="KAK3579972.1"/>
    <property type="molecule type" value="Genomic_DNA"/>
</dbReference>
<comment type="caution">
    <text evidence="1">The sequence shown here is derived from an EMBL/GenBank/DDBJ whole genome shotgun (WGS) entry which is preliminary data.</text>
</comment>
<proteinExistence type="predicted"/>
<name>A0AAE0RUM3_9BIVA</name>
<organism evidence="1 2">
    <name type="scientific">Potamilus streckersoni</name>
    <dbReference type="NCBI Taxonomy" id="2493646"/>
    <lineage>
        <taxon>Eukaryota</taxon>
        <taxon>Metazoa</taxon>
        <taxon>Spiralia</taxon>
        <taxon>Lophotrochozoa</taxon>
        <taxon>Mollusca</taxon>
        <taxon>Bivalvia</taxon>
        <taxon>Autobranchia</taxon>
        <taxon>Heteroconchia</taxon>
        <taxon>Palaeoheterodonta</taxon>
        <taxon>Unionida</taxon>
        <taxon>Unionoidea</taxon>
        <taxon>Unionidae</taxon>
        <taxon>Ambleminae</taxon>
        <taxon>Lampsilini</taxon>
        <taxon>Potamilus</taxon>
    </lineage>
</organism>
<reference evidence="1" key="3">
    <citation type="submission" date="2023-05" db="EMBL/GenBank/DDBJ databases">
        <authorList>
            <person name="Smith C.H."/>
        </authorList>
    </citation>
    <scope>NUCLEOTIDE SEQUENCE</scope>
    <source>
        <strain evidence="1">CHS0354</strain>
        <tissue evidence="1">Mantle</tissue>
    </source>
</reference>
<sequence>MYPTLYTQAHPSLVLTVKTADGLAPLSISLMTTQMEKSVYSTICRPAEINSGTKSSVPITHEHINIYVKSSGSLYIQNGSWTYCRRARRIKQKLVSKDANRAFGWTRSNLLSAKRWVLYSLSNVQKIY</sequence>
<reference evidence="1" key="1">
    <citation type="journal article" date="2021" name="Genome Biol. Evol.">
        <title>A High-Quality Reference Genome for a Parasitic Bivalve with Doubly Uniparental Inheritance (Bivalvia: Unionida).</title>
        <authorList>
            <person name="Smith C.H."/>
        </authorList>
    </citation>
    <scope>NUCLEOTIDE SEQUENCE</scope>
    <source>
        <strain evidence="1">CHS0354</strain>
    </source>
</reference>
<reference evidence="1" key="2">
    <citation type="journal article" date="2021" name="Genome Biol. Evol.">
        <title>Developing a high-quality reference genome for a parasitic bivalve with doubly uniparental inheritance (Bivalvia: Unionida).</title>
        <authorList>
            <person name="Smith C.H."/>
        </authorList>
    </citation>
    <scope>NUCLEOTIDE SEQUENCE</scope>
    <source>
        <strain evidence="1">CHS0354</strain>
        <tissue evidence="1">Mantle</tissue>
    </source>
</reference>
<gene>
    <name evidence="1" type="ORF">CHS0354_000849</name>
</gene>
<protein>
    <submittedName>
        <fullName evidence="1">Uncharacterized protein</fullName>
    </submittedName>
</protein>
<dbReference type="Proteomes" id="UP001195483">
    <property type="component" value="Unassembled WGS sequence"/>
</dbReference>
<evidence type="ECO:0000313" key="1">
    <source>
        <dbReference type="EMBL" id="KAK3579972.1"/>
    </source>
</evidence>
<evidence type="ECO:0000313" key="2">
    <source>
        <dbReference type="Proteomes" id="UP001195483"/>
    </source>
</evidence>
<dbReference type="AlphaFoldDB" id="A0AAE0RUM3"/>
<accession>A0AAE0RUM3</accession>